<gene>
    <name evidence="2" type="ORF">RJ640_006688</name>
</gene>
<protein>
    <recommendedName>
        <fullName evidence="4">Retrovirus-related Pol polyprotein from transposon TNT 1-94</fullName>
    </recommendedName>
</protein>
<dbReference type="EMBL" id="JAVXUO010001856">
    <property type="protein sequence ID" value="KAK2978569.1"/>
    <property type="molecule type" value="Genomic_DNA"/>
</dbReference>
<dbReference type="Proteomes" id="UP001187471">
    <property type="component" value="Unassembled WGS sequence"/>
</dbReference>
<keyword evidence="3" id="KW-1185">Reference proteome</keyword>
<organism evidence="2 3">
    <name type="scientific">Escallonia rubra</name>
    <dbReference type="NCBI Taxonomy" id="112253"/>
    <lineage>
        <taxon>Eukaryota</taxon>
        <taxon>Viridiplantae</taxon>
        <taxon>Streptophyta</taxon>
        <taxon>Embryophyta</taxon>
        <taxon>Tracheophyta</taxon>
        <taxon>Spermatophyta</taxon>
        <taxon>Magnoliopsida</taxon>
        <taxon>eudicotyledons</taxon>
        <taxon>Gunneridae</taxon>
        <taxon>Pentapetalae</taxon>
        <taxon>asterids</taxon>
        <taxon>campanulids</taxon>
        <taxon>Escalloniales</taxon>
        <taxon>Escalloniaceae</taxon>
        <taxon>Escallonia</taxon>
    </lineage>
</organism>
<evidence type="ECO:0000313" key="2">
    <source>
        <dbReference type="EMBL" id="KAK2978569.1"/>
    </source>
</evidence>
<sequence length="175" mass="19474">MDEGLDLDNHISEFNRLVSQFLSIDVKINEEDQAILLLSSLPKSYETLKTTLLIRKETLLVDDVVSALMDFSRVNGTSSSSQSEVGNDAVCKVMMIGTIKIKILDGIVRTLGDVRLSRTSKRTGAGQQVRSCFDGAAEQQGEEKLLQCQLEQRPERRDFDGNGIPVTGKAMRQRR</sequence>
<dbReference type="AlphaFoldDB" id="A0AA88UBH4"/>
<comment type="caution">
    <text evidence="2">The sequence shown here is derived from an EMBL/GenBank/DDBJ whole genome shotgun (WGS) entry which is preliminary data.</text>
</comment>
<proteinExistence type="predicted"/>
<evidence type="ECO:0000313" key="3">
    <source>
        <dbReference type="Proteomes" id="UP001187471"/>
    </source>
</evidence>
<accession>A0AA88UBH4</accession>
<name>A0AA88UBH4_9ASTE</name>
<evidence type="ECO:0000256" key="1">
    <source>
        <dbReference type="SAM" id="MobiDB-lite"/>
    </source>
</evidence>
<feature type="region of interest" description="Disordered" evidence="1">
    <location>
        <begin position="151"/>
        <end position="175"/>
    </location>
</feature>
<dbReference type="Pfam" id="PF14223">
    <property type="entry name" value="Retrotran_gag_2"/>
    <property type="match status" value="1"/>
</dbReference>
<evidence type="ECO:0008006" key="4">
    <source>
        <dbReference type="Google" id="ProtNLM"/>
    </source>
</evidence>
<reference evidence="2" key="1">
    <citation type="submission" date="2022-12" db="EMBL/GenBank/DDBJ databases">
        <title>Draft genome assemblies for two species of Escallonia (Escalloniales).</title>
        <authorList>
            <person name="Chanderbali A."/>
            <person name="Dervinis C."/>
            <person name="Anghel I."/>
            <person name="Soltis D."/>
            <person name="Soltis P."/>
            <person name="Zapata F."/>
        </authorList>
    </citation>
    <scope>NUCLEOTIDE SEQUENCE</scope>
    <source>
        <strain evidence="2">UCBG92.1500</strain>
        <tissue evidence="2">Leaf</tissue>
    </source>
</reference>